<dbReference type="PANTHER" id="PTHR10414:SF37">
    <property type="entry name" value="BB IN A BOXCAR, ISOFORM C"/>
    <property type="match status" value="1"/>
</dbReference>
<dbReference type="GO" id="GO:0016020">
    <property type="term" value="C:membrane"/>
    <property type="evidence" value="ECO:0007669"/>
    <property type="project" value="UniProtKB-SubCell"/>
</dbReference>
<feature type="transmembrane region" description="Helical" evidence="4">
    <location>
        <begin position="43"/>
        <end position="66"/>
    </location>
</feature>
<evidence type="ECO:0000256" key="4">
    <source>
        <dbReference type="SAM" id="Phobius"/>
    </source>
</evidence>
<dbReference type="InterPro" id="IPR014472">
    <property type="entry name" value="CHOPT"/>
</dbReference>
<feature type="transmembrane region" description="Helical" evidence="4">
    <location>
        <begin position="78"/>
        <end position="96"/>
    </location>
</feature>
<evidence type="ECO:0000313" key="6">
    <source>
        <dbReference type="Proteomes" id="UP000253551"/>
    </source>
</evidence>
<dbReference type="EMBL" id="PJQM01000448">
    <property type="protein sequence ID" value="RCI05210.1"/>
    <property type="molecule type" value="Genomic_DNA"/>
</dbReference>
<evidence type="ECO:0000256" key="2">
    <source>
        <dbReference type="ARBA" id="ARBA00010441"/>
    </source>
</evidence>
<reference evidence="5 6" key="1">
    <citation type="journal article" date="2018" name="G3 (Bethesda)">
        <title>Phylogenetic and Phylogenomic Definition of Rhizopus Species.</title>
        <authorList>
            <person name="Gryganskyi A.P."/>
            <person name="Golan J."/>
            <person name="Dolatabadi S."/>
            <person name="Mondo S."/>
            <person name="Robb S."/>
            <person name="Idnurm A."/>
            <person name="Muszewska A."/>
            <person name="Steczkiewicz K."/>
            <person name="Masonjones S."/>
            <person name="Liao H.L."/>
            <person name="Gajdeczka M.T."/>
            <person name="Anike F."/>
            <person name="Vuek A."/>
            <person name="Anishchenko I.M."/>
            <person name="Voigt K."/>
            <person name="de Hoog G.S."/>
            <person name="Smith M.E."/>
            <person name="Heitman J."/>
            <person name="Vilgalys R."/>
            <person name="Stajich J.E."/>
        </authorList>
    </citation>
    <scope>NUCLEOTIDE SEQUENCE [LARGE SCALE GENOMIC DNA]</scope>
    <source>
        <strain evidence="5 6">LSU 92-RS-03</strain>
    </source>
</reference>
<evidence type="ECO:0000256" key="3">
    <source>
        <dbReference type="ARBA" id="ARBA00023136"/>
    </source>
</evidence>
<protein>
    <submittedName>
        <fullName evidence="5">Uncharacterized protein</fullName>
    </submittedName>
</protein>
<evidence type="ECO:0000256" key="1">
    <source>
        <dbReference type="ARBA" id="ARBA00004370"/>
    </source>
</evidence>
<keyword evidence="4" id="KW-1133">Transmembrane helix</keyword>
<dbReference type="Proteomes" id="UP000253551">
    <property type="component" value="Unassembled WGS sequence"/>
</dbReference>
<organism evidence="5 6">
    <name type="scientific">Rhizopus stolonifer</name>
    <name type="common">Rhizopus nigricans</name>
    <dbReference type="NCBI Taxonomy" id="4846"/>
    <lineage>
        <taxon>Eukaryota</taxon>
        <taxon>Fungi</taxon>
        <taxon>Fungi incertae sedis</taxon>
        <taxon>Mucoromycota</taxon>
        <taxon>Mucoromycotina</taxon>
        <taxon>Mucoromycetes</taxon>
        <taxon>Mucorales</taxon>
        <taxon>Mucorineae</taxon>
        <taxon>Rhizopodaceae</taxon>
        <taxon>Rhizopus</taxon>
    </lineage>
</organism>
<dbReference type="PANTHER" id="PTHR10414">
    <property type="entry name" value="ETHANOLAMINEPHOSPHOTRANSFERASE"/>
    <property type="match status" value="1"/>
</dbReference>
<sequence length="110" mass="12633">MKYIPEESLSGLKLYRYGGVDKSLISNYLLNPYWNNLVKLFPLWIAPNMITLLGLMTILLNVITLFYFTQDLSECPHWVYYTFGIGLFIYQSLDAIDGKQARRTGTSGPL</sequence>
<evidence type="ECO:0000313" key="5">
    <source>
        <dbReference type="EMBL" id="RCI05210.1"/>
    </source>
</evidence>
<feature type="non-terminal residue" evidence="5">
    <location>
        <position position="110"/>
    </location>
</feature>
<dbReference type="STRING" id="4846.A0A367KSU6"/>
<dbReference type="GO" id="GO:0016780">
    <property type="term" value="F:phosphotransferase activity, for other substituted phosphate groups"/>
    <property type="evidence" value="ECO:0007669"/>
    <property type="project" value="InterPro"/>
</dbReference>
<keyword evidence="4" id="KW-0812">Transmembrane</keyword>
<dbReference type="Pfam" id="PF01066">
    <property type="entry name" value="CDP-OH_P_transf"/>
    <property type="match status" value="1"/>
</dbReference>
<dbReference type="InterPro" id="IPR000462">
    <property type="entry name" value="CDP-OH_P_trans"/>
</dbReference>
<proteinExistence type="inferred from homology"/>
<dbReference type="InterPro" id="IPR043130">
    <property type="entry name" value="CDP-OH_PTrfase_TM_dom"/>
</dbReference>
<dbReference type="AlphaFoldDB" id="A0A367KSU6"/>
<comment type="caution">
    <text evidence="5">The sequence shown here is derived from an EMBL/GenBank/DDBJ whole genome shotgun (WGS) entry which is preliminary data.</text>
</comment>
<dbReference type="OrthoDB" id="196717at2759"/>
<comment type="similarity">
    <text evidence="2">Belongs to the CDP-alcohol phosphatidyltransferase class-I family.</text>
</comment>
<gene>
    <name evidence="5" type="ORF">CU098_001249</name>
</gene>
<name>A0A367KSU6_RHIST</name>
<dbReference type="Gene3D" id="1.20.120.1760">
    <property type="match status" value="1"/>
</dbReference>
<keyword evidence="3 4" id="KW-0472">Membrane</keyword>
<comment type="subcellular location">
    <subcellularLocation>
        <location evidence="1">Membrane</location>
    </subcellularLocation>
</comment>
<accession>A0A367KSU6</accession>
<dbReference type="GO" id="GO:0008654">
    <property type="term" value="P:phospholipid biosynthetic process"/>
    <property type="evidence" value="ECO:0007669"/>
    <property type="project" value="InterPro"/>
</dbReference>
<keyword evidence="6" id="KW-1185">Reference proteome</keyword>